<keyword evidence="2" id="KW-1185">Reference proteome</keyword>
<accession>A0A842IC44</accession>
<reference evidence="1 2" key="1">
    <citation type="journal article" date="2017" name="Int. J. Syst. Evol. Microbiol.">
        <title>Gemmobacter straminiformis sp. nov., isolated from an artificial fountain.</title>
        <authorList>
            <person name="Kang J.Y."/>
            <person name="Kim M.J."/>
            <person name="Chun J."/>
            <person name="Son K.P."/>
            <person name="Jahng K.Y."/>
        </authorList>
    </citation>
    <scope>NUCLEOTIDE SEQUENCE [LARGE SCALE GENOMIC DNA]</scope>
    <source>
        <strain evidence="1 2">CAM-8</strain>
    </source>
</reference>
<evidence type="ECO:0000313" key="1">
    <source>
        <dbReference type="EMBL" id="MBC2836684.1"/>
    </source>
</evidence>
<comment type="caution">
    <text evidence="1">The sequence shown here is derived from an EMBL/GenBank/DDBJ whole genome shotgun (WGS) entry which is preliminary data.</text>
</comment>
<dbReference type="EMBL" id="JACLQD010000004">
    <property type="protein sequence ID" value="MBC2836684.1"/>
    <property type="molecule type" value="Genomic_DNA"/>
</dbReference>
<name>A0A842IC44_9RHOB</name>
<sequence length="167" mass="17377">MGHEKRPTAARDAFHLPDEIAGFIESGVSIILAVVGPDGRAKAGRALAARVVAGGAIRVIYPAEGNGAITAAVAAGGPIAVTFSAPMSHRTIQLKAMSSRAEAFEPEDRTGLDRQIDAFAAVLRAIGYGPAFVQSFCDNRSQSVFVLGFRPETAFEQTPGPGAGREL</sequence>
<organism evidence="1 2">
    <name type="scientific">Paragemmobacter straminiformis</name>
    <dbReference type="NCBI Taxonomy" id="2045119"/>
    <lineage>
        <taxon>Bacteria</taxon>
        <taxon>Pseudomonadati</taxon>
        <taxon>Pseudomonadota</taxon>
        <taxon>Alphaproteobacteria</taxon>
        <taxon>Rhodobacterales</taxon>
        <taxon>Paracoccaceae</taxon>
        <taxon>Paragemmobacter</taxon>
    </lineage>
</organism>
<evidence type="ECO:0000313" key="2">
    <source>
        <dbReference type="Proteomes" id="UP000555411"/>
    </source>
</evidence>
<dbReference type="InterPro" id="IPR012349">
    <property type="entry name" value="Split_barrel_FMN-bd"/>
</dbReference>
<dbReference type="RefSeq" id="WP_185798299.1">
    <property type="nucleotide sequence ID" value="NZ_JACLQD010000004.1"/>
</dbReference>
<dbReference type="AlphaFoldDB" id="A0A842IC44"/>
<protein>
    <submittedName>
        <fullName evidence="1">Uncharacterized protein</fullName>
    </submittedName>
</protein>
<gene>
    <name evidence="1" type="ORF">H7F16_14280</name>
</gene>
<dbReference type="Proteomes" id="UP000555411">
    <property type="component" value="Unassembled WGS sequence"/>
</dbReference>
<dbReference type="Gene3D" id="2.30.110.10">
    <property type="entry name" value="Electron Transport, Fmn-binding Protein, Chain A"/>
    <property type="match status" value="1"/>
</dbReference>
<proteinExistence type="predicted"/>